<feature type="compositionally biased region" description="Polar residues" evidence="4">
    <location>
        <begin position="233"/>
        <end position="246"/>
    </location>
</feature>
<gene>
    <name evidence="7" type="primary">LOC115737776</name>
</gene>
<accession>A0ABM3HM37</accession>
<feature type="region of interest" description="Disordered" evidence="4">
    <location>
        <begin position="310"/>
        <end position="380"/>
    </location>
</feature>
<dbReference type="CDD" id="cd00183">
    <property type="entry name" value="TFIIS_I"/>
    <property type="match status" value="1"/>
</dbReference>
<keyword evidence="2 3" id="KW-0539">Nucleus</keyword>
<evidence type="ECO:0000256" key="1">
    <source>
        <dbReference type="ARBA" id="ARBA00004123"/>
    </source>
</evidence>
<keyword evidence="6" id="KW-1185">Reference proteome</keyword>
<evidence type="ECO:0000256" key="3">
    <source>
        <dbReference type="PROSITE-ProRule" id="PRU00649"/>
    </source>
</evidence>
<feature type="domain" description="TFIIS N-terminal" evidence="5">
    <location>
        <begin position="109"/>
        <end position="182"/>
    </location>
</feature>
<sequence>MGESLDEWRQFFRTTDTDVFEFIEKAITIAALDCPKDFLSRRGRIAERLFSCETIGPGGDYALASKESKAKGDRGNAVHDVVSMNNSHGEAEALSDDMEETAPIVGTVLKIKRVLDNSQHEPDSALHESLRRLQSMNITVDVLEKTKIGVSVNSVGRNCRSKQIAQLARNITMGWKALVEDICLRTNDVADPGDVGDGKTSSIKEPRQEKYDINKASSLANWNLRLNVDQHKGTLNPNMSSNTNLRTVPASEVASRKSEKERMLQLQNSNGSGTGCRQPPANRQDKITGWKEVAADGKAQAAKRNMQGLYQKAETDKRQRTVQVLDPRDLPKMAASHKAPGATTAKAGRPRAISRSHNGKSLLERLRSSESRIVHSRPRS</sequence>
<name>A0ABM3HM37_9MYRT</name>
<protein>
    <submittedName>
        <fullName evidence="7">Probable mediator of RNA polymerase II transcription subunit 26b isoform X2</fullName>
    </submittedName>
</protein>
<feature type="region of interest" description="Disordered" evidence="4">
    <location>
        <begin position="233"/>
        <end position="283"/>
    </location>
</feature>
<proteinExistence type="predicted"/>
<evidence type="ECO:0000256" key="4">
    <source>
        <dbReference type="SAM" id="MobiDB-lite"/>
    </source>
</evidence>
<feature type="compositionally biased region" description="Basic and acidic residues" evidence="4">
    <location>
        <begin position="362"/>
        <end position="373"/>
    </location>
</feature>
<dbReference type="InterPro" id="IPR003617">
    <property type="entry name" value="TFIIS/CRSP70_N_sub"/>
</dbReference>
<evidence type="ECO:0000313" key="7">
    <source>
        <dbReference type="RefSeq" id="XP_048137662.1"/>
    </source>
</evidence>
<evidence type="ECO:0000313" key="6">
    <source>
        <dbReference type="Proteomes" id="UP000827889"/>
    </source>
</evidence>
<comment type="subcellular location">
    <subcellularLocation>
        <location evidence="1 3">Nucleus</location>
    </subcellularLocation>
</comment>
<dbReference type="PROSITE" id="PS51319">
    <property type="entry name" value="TFIIS_N"/>
    <property type="match status" value="1"/>
</dbReference>
<dbReference type="SMART" id="SM00509">
    <property type="entry name" value="TFS2N"/>
    <property type="match status" value="1"/>
</dbReference>
<dbReference type="PANTHER" id="PTHR46554">
    <property type="entry name" value="MEDIATOR OF RNA POLYMERASE II TRANSCRIPTION SUBUNIT 26A-RELATED"/>
    <property type="match status" value="1"/>
</dbReference>
<dbReference type="Gene3D" id="1.20.930.10">
    <property type="entry name" value="Conserved domain common to transcription factors TFIIS, elongin A, CRSP70"/>
    <property type="match status" value="1"/>
</dbReference>
<evidence type="ECO:0000259" key="5">
    <source>
        <dbReference type="PROSITE" id="PS51319"/>
    </source>
</evidence>
<reference evidence="7" key="1">
    <citation type="submission" date="2025-08" db="UniProtKB">
        <authorList>
            <consortium name="RefSeq"/>
        </authorList>
    </citation>
    <scope>IDENTIFICATION</scope>
    <source>
        <tissue evidence="7">Leaf</tissue>
    </source>
</reference>
<dbReference type="Proteomes" id="UP000827889">
    <property type="component" value="Chromosome 7"/>
</dbReference>
<dbReference type="InterPro" id="IPR017923">
    <property type="entry name" value="TFIIS_N"/>
</dbReference>
<dbReference type="Pfam" id="PF08711">
    <property type="entry name" value="Med26"/>
    <property type="match status" value="1"/>
</dbReference>
<feature type="compositionally biased region" description="Basic residues" evidence="4">
    <location>
        <begin position="348"/>
        <end position="358"/>
    </location>
</feature>
<organism evidence="6 7">
    <name type="scientific">Rhodamnia argentea</name>
    <dbReference type="NCBI Taxonomy" id="178133"/>
    <lineage>
        <taxon>Eukaryota</taxon>
        <taxon>Viridiplantae</taxon>
        <taxon>Streptophyta</taxon>
        <taxon>Embryophyta</taxon>
        <taxon>Tracheophyta</taxon>
        <taxon>Spermatophyta</taxon>
        <taxon>Magnoliopsida</taxon>
        <taxon>eudicotyledons</taxon>
        <taxon>Gunneridae</taxon>
        <taxon>Pentapetalae</taxon>
        <taxon>rosids</taxon>
        <taxon>malvids</taxon>
        <taxon>Myrtales</taxon>
        <taxon>Myrtaceae</taxon>
        <taxon>Myrtoideae</taxon>
        <taxon>Myrteae</taxon>
        <taxon>Australasian group</taxon>
        <taxon>Rhodamnia</taxon>
    </lineage>
</organism>
<dbReference type="GeneID" id="115737776"/>
<dbReference type="InterPro" id="IPR035441">
    <property type="entry name" value="TFIIS/LEDGF_dom_sf"/>
</dbReference>
<evidence type="ECO:0000256" key="2">
    <source>
        <dbReference type="ARBA" id="ARBA00023242"/>
    </source>
</evidence>
<dbReference type="PANTHER" id="PTHR46554:SF2">
    <property type="entry name" value="TFIIS N-TERMINAL DOMAIN-CONTAINING PROTEIN"/>
    <property type="match status" value="1"/>
</dbReference>
<feature type="compositionally biased region" description="Basic and acidic residues" evidence="4">
    <location>
        <begin position="254"/>
        <end position="263"/>
    </location>
</feature>
<dbReference type="RefSeq" id="XP_048137662.1">
    <property type="nucleotide sequence ID" value="XM_048281705.1"/>
</dbReference>
<dbReference type="SUPFAM" id="SSF47676">
    <property type="entry name" value="Conserved domain common to transcription factors TFIIS, elongin A, CRSP70"/>
    <property type="match status" value="1"/>
</dbReference>